<evidence type="ECO:0000256" key="2">
    <source>
        <dbReference type="SAM" id="Phobius"/>
    </source>
</evidence>
<evidence type="ECO:0000256" key="3">
    <source>
        <dbReference type="SAM" id="SignalP"/>
    </source>
</evidence>
<feature type="transmembrane region" description="Helical" evidence="2">
    <location>
        <begin position="330"/>
        <end position="352"/>
    </location>
</feature>
<keyword evidence="2" id="KW-1133">Transmembrane helix</keyword>
<feature type="chain" id="PRO_5019038164" evidence="3">
    <location>
        <begin position="20"/>
        <end position="549"/>
    </location>
</feature>
<evidence type="ECO:0000313" key="5">
    <source>
        <dbReference type="EMBL" id="RVU01356.1"/>
    </source>
</evidence>
<feature type="signal peptide" evidence="3">
    <location>
        <begin position="1"/>
        <end position="19"/>
    </location>
</feature>
<feature type="coiled-coil region" evidence="1">
    <location>
        <begin position="355"/>
        <end position="382"/>
    </location>
</feature>
<keyword evidence="1" id="KW-0175">Coiled coil</keyword>
<dbReference type="SUPFAM" id="SSF48452">
    <property type="entry name" value="TPR-like"/>
    <property type="match status" value="1"/>
</dbReference>
<evidence type="ECO:0000259" key="4">
    <source>
        <dbReference type="Pfam" id="PF19904"/>
    </source>
</evidence>
<keyword evidence="2" id="KW-0812">Transmembrane</keyword>
<dbReference type="AlphaFoldDB" id="A0A437MUQ7"/>
<dbReference type="Proteomes" id="UP000282759">
    <property type="component" value="Unassembled WGS sequence"/>
</dbReference>
<feature type="domain" description="DUF6377" evidence="4">
    <location>
        <begin position="258"/>
        <end position="497"/>
    </location>
</feature>
<keyword evidence="2" id="KW-0472">Membrane</keyword>
<dbReference type="Gene3D" id="1.25.40.10">
    <property type="entry name" value="Tetratricopeptide repeat domain"/>
    <property type="match status" value="1"/>
</dbReference>
<keyword evidence="3" id="KW-0732">Signal</keyword>
<dbReference type="OrthoDB" id="1044679at2"/>
<keyword evidence="6" id="KW-1185">Reference proteome</keyword>
<dbReference type="InterPro" id="IPR045957">
    <property type="entry name" value="DUF6377"/>
</dbReference>
<evidence type="ECO:0000313" key="6">
    <source>
        <dbReference type="Proteomes" id="UP000282759"/>
    </source>
</evidence>
<dbReference type="InterPro" id="IPR011990">
    <property type="entry name" value="TPR-like_helical_dom_sf"/>
</dbReference>
<gene>
    <name evidence="5" type="ORF">EOD41_05165</name>
</gene>
<sequence length="549" mass="63598">MRRLHLLLLLLLVFNAAFSSDGDTEKALAKLDVELSKKSEYDKAKEQRINQLKSGLKPSARNPKQNFNVCSAIYEEYKSYQYDSAYVYAHKLLQLSNRLNDVGKEYTSRVKVGFILLSSGMFKEAFDNLAGINARMLNDSIKYEYYRLMMRANFDLANYDNDNQYAPKYIEQANKYIDSAVAVSKPGSYNSLYLIGYKKLKDGKPAAAEADFQNLLNTQKLTSHQHAIVASTLANIYLKNKKDRDKGIQLLCEAVISDVQSSTKETLAIYWLAEVFYKSGDIKNAYKYIQHAAADADFYGARQRRVQISSILPMVAAEKLAYTEKEKTRFLIFIISLTILAILVIVISVILFRQLKNLKAKEKIIEETNAELEAINLKLEEDTHIKEEYIGYFFNVISGYILKLEKLKRSVDVKLAQKRYDHIQLIVDNIQIKKERDNLFHTFDRIFIKIFPNFVTSFNSLFKKEDQIWPKNDEVLTTDLRIFALIRLGVTDSETISKILEYSEKTIYVYKMRLKAKSIYHSDEFDKRIMEIKAVEPRKNKVRVENLHN</sequence>
<name>A0A437MUQ7_9SPHI</name>
<organism evidence="5 6">
    <name type="scientific">Mucilaginibacter limnophilus</name>
    <dbReference type="NCBI Taxonomy" id="1932778"/>
    <lineage>
        <taxon>Bacteria</taxon>
        <taxon>Pseudomonadati</taxon>
        <taxon>Bacteroidota</taxon>
        <taxon>Sphingobacteriia</taxon>
        <taxon>Sphingobacteriales</taxon>
        <taxon>Sphingobacteriaceae</taxon>
        <taxon>Mucilaginibacter</taxon>
    </lineage>
</organism>
<comment type="caution">
    <text evidence="5">The sequence shown here is derived from an EMBL/GenBank/DDBJ whole genome shotgun (WGS) entry which is preliminary data.</text>
</comment>
<dbReference type="RefSeq" id="WP_127703731.1">
    <property type="nucleotide sequence ID" value="NZ_SACK01000002.1"/>
</dbReference>
<proteinExistence type="predicted"/>
<evidence type="ECO:0000256" key="1">
    <source>
        <dbReference type="SAM" id="Coils"/>
    </source>
</evidence>
<dbReference type="Pfam" id="PF19904">
    <property type="entry name" value="DUF6377"/>
    <property type="match status" value="1"/>
</dbReference>
<protein>
    <submittedName>
        <fullName evidence="5">Tetratricopeptide repeat protein</fullName>
    </submittedName>
</protein>
<reference evidence="5 6" key="1">
    <citation type="submission" date="2019-01" db="EMBL/GenBank/DDBJ databases">
        <authorList>
            <person name="Chen W.-M."/>
        </authorList>
    </citation>
    <scope>NUCLEOTIDE SEQUENCE [LARGE SCALE GENOMIC DNA]</scope>
    <source>
        <strain evidence="5 6">YBJ-36</strain>
    </source>
</reference>
<dbReference type="EMBL" id="SACK01000002">
    <property type="protein sequence ID" value="RVU01356.1"/>
    <property type="molecule type" value="Genomic_DNA"/>
</dbReference>
<accession>A0A437MUQ7</accession>